<feature type="domain" description="ABC transmembrane type-1" evidence="10">
    <location>
        <begin position="82"/>
        <end position="273"/>
    </location>
</feature>
<dbReference type="InterPro" id="IPR035906">
    <property type="entry name" value="MetI-like_sf"/>
</dbReference>
<protein>
    <submittedName>
        <fullName evidence="11">Carbohydrate ABC transporter permease</fullName>
    </submittedName>
</protein>
<sequence>MAISVPTIRSPRRMPPRGRLIKYAALTLFAIPWVVLPLWMVLVNAMKPLGEAQALSLKLPEQWAIGDNLSTVVDDGHYFTGLLNSLLVTVPAIAVVLLLGAMAAWAFARTRKRWLRAAYYLTTLSVLLPPAIIPSIYLLRELSLDGTRLGYALVTISARLGLVIFLTTGFVRALPEELEDAAQVDGASPVQTFRHVLLPLLRPILLVGGVILMITVWNDFFFALFLIQGEGSATLPLTLFQFASSTVDTLSWNLVFAHVVLTSLPLVIVYLFVQRRVLSGLTEGAVKG</sequence>
<evidence type="ECO:0000256" key="1">
    <source>
        <dbReference type="ARBA" id="ARBA00004651"/>
    </source>
</evidence>
<evidence type="ECO:0000256" key="6">
    <source>
        <dbReference type="ARBA" id="ARBA00022692"/>
    </source>
</evidence>
<name>A0ABU4HHJ4_9ACTN</name>
<evidence type="ECO:0000256" key="7">
    <source>
        <dbReference type="ARBA" id="ARBA00022989"/>
    </source>
</evidence>
<feature type="transmembrane region" description="Helical" evidence="9">
    <location>
        <begin position="119"/>
        <end position="139"/>
    </location>
</feature>
<reference evidence="11 12" key="2">
    <citation type="submission" date="2023-10" db="EMBL/GenBank/DDBJ databases">
        <authorList>
            <person name="Han X.F."/>
        </authorList>
    </citation>
    <scope>NUCLEOTIDE SEQUENCE [LARGE SCALE GENOMIC DNA]</scope>
    <source>
        <strain evidence="11 12">KCTC 39840</strain>
    </source>
</reference>
<keyword evidence="5" id="KW-0762">Sugar transport</keyword>
<dbReference type="PROSITE" id="PS50928">
    <property type="entry name" value="ABC_TM1"/>
    <property type="match status" value="1"/>
</dbReference>
<feature type="transmembrane region" description="Helical" evidence="9">
    <location>
        <begin position="250"/>
        <end position="273"/>
    </location>
</feature>
<feature type="transmembrane region" description="Helical" evidence="9">
    <location>
        <begin position="151"/>
        <end position="171"/>
    </location>
</feature>
<keyword evidence="7 9" id="KW-1133">Transmembrane helix</keyword>
<keyword evidence="6 9" id="KW-0812">Transmembrane</keyword>
<proteinExistence type="inferred from homology"/>
<organism evidence="11 12">
    <name type="scientific">Conexibacter stalactiti</name>
    <dbReference type="NCBI Taxonomy" id="1940611"/>
    <lineage>
        <taxon>Bacteria</taxon>
        <taxon>Bacillati</taxon>
        <taxon>Actinomycetota</taxon>
        <taxon>Thermoleophilia</taxon>
        <taxon>Solirubrobacterales</taxon>
        <taxon>Conexibacteraceae</taxon>
        <taxon>Conexibacter</taxon>
    </lineage>
</organism>
<dbReference type="Gene3D" id="1.10.3720.10">
    <property type="entry name" value="MetI-like"/>
    <property type="match status" value="1"/>
</dbReference>
<dbReference type="InterPro" id="IPR000515">
    <property type="entry name" value="MetI-like"/>
</dbReference>
<feature type="transmembrane region" description="Helical" evidence="9">
    <location>
        <begin position="204"/>
        <end position="227"/>
    </location>
</feature>
<feature type="transmembrane region" description="Helical" evidence="9">
    <location>
        <begin position="86"/>
        <end position="107"/>
    </location>
</feature>
<comment type="similarity">
    <text evidence="2">Belongs to the binding-protein-dependent transport system permease family. MalFG subfamily.</text>
</comment>
<keyword evidence="12" id="KW-1185">Reference proteome</keyword>
<accession>A0ABU4HHJ4</accession>
<evidence type="ECO:0000256" key="4">
    <source>
        <dbReference type="ARBA" id="ARBA00022475"/>
    </source>
</evidence>
<dbReference type="Proteomes" id="UP001284601">
    <property type="component" value="Unassembled WGS sequence"/>
</dbReference>
<evidence type="ECO:0000256" key="3">
    <source>
        <dbReference type="ARBA" id="ARBA00022448"/>
    </source>
</evidence>
<dbReference type="RefSeq" id="WP_318595011.1">
    <property type="nucleotide sequence ID" value="NZ_JAWSTH010000001.1"/>
</dbReference>
<comment type="subcellular location">
    <subcellularLocation>
        <location evidence="1 9">Cell membrane</location>
        <topology evidence="1 9">Multi-pass membrane protein</topology>
    </subcellularLocation>
</comment>
<evidence type="ECO:0000256" key="9">
    <source>
        <dbReference type="RuleBase" id="RU363032"/>
    </source>
</evidence>
<dbReference type="CDD" id="cd06261">
    <property type="entry name" value="TM_PBP2"/>
    <property type="match status" value="1"/>
</dbReference>
<keyword evidence="8 9" id="KW-0472">Membrane</keyword>
<dbReference type="EMBL" id="JAWSTH010000001">
    <property type="protein sequence ID" value="MDW5592752.1"/>
    <property type="molecule type" value="Genomic_DNA"/>
</dbReference>
<dbReference type="SUPFAM" id="SSF161098">
    <property type="entry name" value="MetI-like"/>
    <property type="match status" value="1"/>
</dbReference>
<evidence type="ECO:0000256" key="2">
    <source>
        <dbReference type="ARBA" id="ARBA00009047"/>
    </source>
</evidence>
<comment type="caution">
    <text evidence="11">The sequence shown here is derived from an EMBL/GenBank/DDBJ whole genome shotgun (WGS) entry which is preliminary data.</text>
</comment>
<evidence type="ECO:0000256" key="8">
    <source>
        <dbReference type="ARBA" id="ARBA00023136"/>
    </source>
</evidence>
<reference evidence="12" key="1">
    <citation type="submission" date="2023-07" db="EMBL/GenBank/DDBJ databases">
        <title>Conexibacter stalactiti sp. nov., isolated from stalactites in a lava cave and emended description of the genus Conexibacter.</title>
        <authorList>
            <person name="Lee S.D."/>
        </authorList>
    </citation>
    <scope>NUCLEOTIDE SEQUENCE [LARGE SCALE GENOMIC DNA]</scope>
    <source>
        <strain evidence="12">KCTC 39840</strain>
    </source>
</reference>
<dbReference type="PANTHER" id="PTHR32243:SF50">
    <property type="entry name" value="MALTOSE_MALTODEXTRIN TRANSPORT SYSTEM PERMEASE PROTEIN MALG"/>
    <property type="match status" value="1"/>
</dbReference>
<evidence type="ECO:0000313" key="11">
    <source>
        <dbReference type="EMBL" id="MDW5592752.1"/>
    </source>
</evidence>
<gene>
    <name evidence="11" type="ORF">R7226_00285</name>
</gene>
<keyword evidence="3 9" id="KW-0813">Transport</keyword>
<dbReference type="InterPro" id="IPR050901">
    <property type="entry name" value="BP-dep_ABC_trans_perm"/>
</dbReference>
<evidence type="ECO:0000313" key="12">
    <source>
        <dbReference type="Proteomes" id="UP001284601"/>
    </source>
</evidence>
<evidence type="ECO:0000256" key="5">
    <source>
        <dbReference type="ARBA" id="ARBA00022597"/>
    </source>
</evidence>
<keyword evidence="4" id="KW-1003">Cell membrane</keyword>
<feature type="transmembrane region" description="Helical" evidence="9">
    <location>
        <begin position="20"/>
        <end position="42"/>
    </location>
</feature>
<dbReference type="Pfam" id="PF00528">
    <property type="entry name" value="BPD_transp_1"/>
    <property type="match status" value="1"/>
</dbReference>
<evidence type="ECO:0000259" key="10">
    <source>
        <dbReference type="PROSITE" id="PS50928"/>
    </source>
</evidence>
<dbReference type="PANTHER" id="PTHR32243">
    <property type="entry name" value="MALTOSE TRANSPORT SYSTEM PERMEASE-RELATED"/>
    <property type="match status" value="1"/>
</dbReference>